<dbReference type="SUPFAM" id="SSF53955">
    <property type="entry name" value="Lysozyme-like"/>
    <property type="match status" value="1"/>
</dbReference>
<sequence length="252" mass="26603">MAASPALSGPAAASGQGHHRHGAGQRHGAASVQLRSTTSSRRHAAIRSAWARPTAAGAANVVYDMSEAGPAMATDNPRSACLNAARAAEREYDLPHGLLVAVALAESGLHAYALNLGGRTHVPASFAEARRLLQNNRGRSAMIGCVQVNAAAHARGGQDWPLDPVVATEWAARTLRFRYEQTGDWGQALHIWQTGRNGGQGATPGICRVRAKLDVVAPNSDLFSDRNCGGMQTARIRRSGRALLELAEAPDR</sequence>
<feature type="compositionally biased region" description="Low complexity" evidence="2">
    <location>
        <begin position="1"/>
        <end position="16"/>
    </location>
</feature>
<dbReference type="AlphaFoldDB" id="A0A9X1Y967"/>
<dbReference type="Pfam" id="PF01464">
    <property type="entry name" value="SLT"/>
    <property type="match status" value="1"/>
</dbReference>
<evidence type="ECO:0000313" key="5">
    <source>
        <dbReference type="Proteomes" id="UP001139516"/>
    </source>
</evidence>
<dbReference type="InterPro" id="IPR008258">
    <property type="entry name" value="Transglycosylase_SLT_dom_1"/>
</dbReference>
<accession>A0A9X1Y967</accession>
<reference evidence="4" key="1">
    <citation type="submission" date="2022-04" db="EMBL/GenBank/DDBJ databases">
        <title>Roseomonas acroporae sp. nov., isolated from coral Acropora digitifera.</title>
        <authorList>
            <person name="Sun H."/>
        </authorList>
    </citation>
    <scope>NUCLEOTIDE SEQUENCE</scope>
    <source>
        <strain evidence="4">NAR14</strain>
    </source>
</reference>
<dbReference type="RefSeq" id="WP_248668319.1">
    <property type="nucleotide sequence ID" value="NZ_JALPRX010000076.1"/>
</dbReference>
<comment type="caution">
    <text evidence="4">The sequence shown here is derived from an EMBL/GenBank/DDBJ whole genome shotgun (WGS) entry which is preliminary data.</text>
</comment>
<dbReference type="InterPro" id="IPR023346">
    <property type="entry name" value="Lysozyme-like_dom_sf"/>
</dbReference>
<protein>
    <submittedName>
        <fullName evidence="4">Transglycosylase SLT domain-containing protein</fullName>
    </submittedName>
</protein>
<evidence type="ECO:0000313" key="4">
    <source>
        <dbReference type="EMBL" id="MCK8786204.1"/>
    </source>
</evidence>
<name>A0A9X1Y967_9PROT</name>
<gene>
    <name evidence="4" type="ORF">M0638_17650</name>
</gene>
<dbReference type="Gene3D" id="1.10.530.10">
    <property type="match status" value="1"/>
</dbReference>
<keyword evidence="5" id="KW-1185">Reference proteome</keyword>
<dbReference type="Proteomes" id="UP001139516">
    <property type="component" value="Unassembled WGS sequence"/>
</dbReference>
<evidence type="ECO:0000259" key="3">
    <source>
        <dbReference type="Pfam" id="PF01464"/>
    </source>
</evidence>
<comment type="similarity">
    <text evidence="1">Belongs to the virb1 family.</text>
</comment>
<feature type="domain" description="Transglycosylase SLT" evidence="3">
    <location>
        <begin position="85"/>
        <end position="190"/>
    </location>
</feature>
<dbReference type="EMBL" id="JALPRX010000076">
    <property type="protein sequence ID" value="MCK8786204.1"/>
    <property type="molecule type" value="Genomic_DNA"/>
</dbReference>
<feature type="region of interest" description="Disordered" evidence="2">
    <location>
        <begin position="1"/>
        <end position="48"/>
    </location>
</feature>
<proteinExistence type="inferred from homology"/>
<organism evidence="4 5">
    <name type="scientific">Roseomonas acroporae</name>
    <dbReference type="NCBI Taxonomy" id="2937791"/>
    <lineage>
        <taxon>Bacteria</taxon>
        <taxon>Pseudomonadati</taxon>
        <taxon>Pseudomonadota</taxon>
        <taxon>Alphaproteobacteria</taxon>
        <taxon>Acetobacterales</taxon>
        <taxon>Roseomonadaceae</taxon>
        <taxon>Roseomonas</taxon>
    </lineage>
</organism>
<evidence type="ECO:0000256" key="1">
    <source>
        <dbReference type="ARBA" id="ARBA00009387"/>
    </source>
</evidence>
<evidence type="ECO:0000256" key="2">
    <source>
        <dbReference type="SAM" id="MobiDB-lite"/>
    </source>
</evidence>